<dbReference type="GO" id="GO:0016787">
    <property type="term" value="F:hydrolase activity"/>
    <property type="evidence" value="ECO:0007669"/>
    <property type="project" value="UniProtKB-KW"/>
</dbReference>
<reference evidence="1 2" key="1">
    <citation type="submission" date="2019-08" db="EMBL/GenBank/DDBJ databases">
        <authorList>
            <person name="Alioto T."/>
            <person name="Alioto T."/>
            <person name="Gomez Garrido J."/>
        </authorList>
    </citation>
    <scope>NUCLEOTIDE SEQUENCE [LARGE SCALE GENOMIC DNA]</scope>
</reference>
<name>A0A5E4NCV0_9HEMI</name>
<dbReference type="AlphaFoldDB" id="A0A5E4NCV0"/>
<keyword evidence="2" id="KW-1185">Reference proteome</keyword>
<protein>
    <submittedName>
        <fullName evidence="1">Glycoside hydrolase superfamily</fullName>
    </submittedName>
</protein>
<gene>
    <name evidence="1" type="ORF">CINCED_3A024922</name>
</gene>
<proteinExistence type="predicted"/>
<dbReference type="EMBL" id="CABPRJ010001910">
    <property type="protein sequence ID" value="VVC40956.1"/>
    <property type="molecule type" value="Genomic_DNA"/>
</dbReference>
<organism evidence="1 2">
    <name type="scientific">Cinara cedri</name>
    <dbReference type="NCBI Taxonomy" id="506608"/>
    <lineage>
        <taxon>Eukaryota</taxon>
        <taxon>Metazoa</taxon>
        <taxon>Ecdysozoa</taxon>
        <taxon>Arthropoda</taxon>
        <taxon>Hexapoda</taxon>
        <taxon>Insecta</taxon>
        <taxon>Pterygota</taxon>
        <taxon>Neoptera</taxon>
        <taxon>Paraneoptera</taxon>
        <taxon>Hemiptera</taxon>
        <taxon>Sternorrhyncha</taxon>
        <taxon>Aphidomorpha</taxon>
        <taxon>Aphidoidea</taxon>
        <taxon>Aphididae</taxon>
        <taxon>Lachninae</taxon>
        <taxon>Cinara</taxon>
    </lineage>
</organism>
<evidence type="ECO:0000313" key="1">
    <source>
        <dbReference type="EMBL" id="VVC40956.1"/>
    </source>
</evidence>
<accession>A0A5E4NCV0</accession>
<dbReference type="InterPro" id="IPR017853">
    <property type="entry name" value="GH"/>
</dbReference>
<dbReference type="Proteomes" id="UP000325440">
    <property type="component" value="Unassembled WGS sequence"/>
</dbReference>
<dbReference type="OrthoDB" id="7738278at2759"/>
<evidence type="ECO:0000313" key="2">
    <source>
        <dbReference type="Proteomes" id="UP000325440"/>
    </source>
</evidence>
<dbReference type="SUPFAM" id="SSF51445">
    <property type="entry name" value="(Trans)glycosidases"/>
    <property type="match status" value="1"/>
</dbReference>
<keyword evidence="1" id="KW-0378">Hydrolase</keyword>
<sequence>MCCLSSKDTIDSLPQNTSCTAIAWFSTGDTDQKDIDALTTNRTRVYIYKDRIYRYYAEHLNNKNFDNFVDDICKIIDDKRADVFIFGNMYLPYDPYGGDSSGYDDNMQRRIYDLFKSLQTKKPNTLYGLMLRTSPDPGFNLGYLQEVVSCFVYPACNLVPCLYHSEESHMASQDPADKVEQYVKAIVSHVNSNKVYLIIQIGADSSRAIQDPVKTDSYTTFCSVKPSKYRRFCIDDLLNFYKKGKLVWTYKLAGAFLHSYDYDDYHCDCGCGCYAATTAITAGLKGSPEPELTKCTNWTLRYKDRH</sequence>